<evidence type="ECO:0008006" key="4">
    <source>
        <dbReference type="Google" id="ProtNLM"/>
    </source>
</evidence>
<accession>A0ABP4V8E5</accession>
<dbReference type="EMBL" id="BAAAPM010000003">
    <property type="protein sequence ID" value="GAA1719677.1"/>
    <property type="molecule type" value="Genomic_DNA"/>
</dbReference>
<keyword evidence="3" id="KW-1185">Reference proteome</keyword>
<dbReference type="InterPro" id="IPR024079">
    <property type="entry name" value="MetalloPept_cat_dom_sf"/>
</dbReference>
<feature type="region of interest" description="Disordered" evidence="1">
    <location>
        <begin position="1"/>
        <end position="20"/>
    </location>
</feature>
<evidence type="ECO:0000313" key="2">
    <source>
        <dbReference type="EMBL" id="GAA1719677.1"/>
    </source>
</evidence>
<gene>
    <name evidence="2" type="ORF">GCM10009809_14330</name>
</gene>
<sequence>MPWESAVGDGDRARSYGLRAAPDRSTHPVDIVVATPRGATKANVGRWIRDADVDTLLAKVSAYWSQQSGGRIRFVRRGAVERIKTGDGSCTTTDGILRQVRVGGSRHYGSGWYTSSTRGPGTREHLVVLYPYRRGDHPDGSRYLATCGGTLGLGSVPSTAGRDNPGGWSFSLFGGPDGAERGSRFGHAQYRSGVATLAHELGHNLGLAHSGVGWCEGDADGSFKSRRCGAAEGLDPLDLMGADFAAVGTAPLSGAQKRRLGVLPRAETVTVTRTGGNRTVRIAARHRDNSLPTLVRAVDPRGGQDYFVELRPPVPGVSYPYLGGLPWRAAADYTVRYGVTISRVAGSRSSWALPGEHLIVPTGPQARRRSSLAEGGTFTTRTDAMRIKVVATSGTTARVRVTFPRS</sequence>
<dbReference type="SUPFAM" id="SSF55486">
    <property type="entry name" value="Metalloproteases ('zincins'), catalytic domain"/>
    <property type="match status" value="1"/>
</dbReference>
<dbReference type="Proteomes" id="UP001501138">
    <property type="component" value="Unassembled WGS sequence"/>
</dbReference>
<name>A0ABP4V8E5_9MICO</name>
<evidence type="ECO:0000313" key="3">
    <source>
        <dbReference type="Proteomes" id="UP001501138"/>
    </source>
</evidence>
<comment type="caution">
    <text evidence="2">The sequence shown here is derived from an EMBL/GenBank/DDBJ whole genome shotgun (WGS) entry which is preliminary data.</text>
</comment>
<organism evidence="2 3">
    <name type="scientific">Isoptericola hypogeus</name>
    <dbReference type="NCBI Taxonomy" id="300179"/>
    <lineage>
        <taxon>Bacteria</taxon>
        <taxon>Bacillati</taxon>
        <taxon>Actinomycetota</taxon>
        <taxon>Actinomycetes</taxon>
        <taxon>Micrococcales</taxon>
        <taxon>Promicromonosporaceae</taxon>
        <taxon>Isoptericola</taxon>
    </lineage>
</organism>
<proteinExistence type="predicted"/>
<evidence type="ECO:0000256" key="1">
    <source>
        <dbReference type="SAM" id="MobiDB-lite"/>
    </source>
</evidence>
<protein>
    <recommendedName>
        <fullName evidence="4">Gametolysin peptidase M11</fullName>
    </recommendedName>
</protein>
<dbReference type="Gene3D" id="3.40.390.10">
    <property type="entry name" value="Collagenase (Catalytic Domain)"/>
    <property type="match status" value="1"/>
</dbReference>
<reference evidence="3" key="1">
    <citation type="journal article" date="2019" name="Int. J. Syst. Evol. Microbiol.">
        <title>The Global Catalogue of Microorganisms (GCM) 10K type strain sequencing project: providing services to taxonomists for standard genome sequencing and annotation.</title>
        <authorList>
            <consortium name="The Broad Institute Genomics Platform"/>
            <consortium name="The Broad Institute Genome Sequencing Center for Infectious Disease"/>
            <person name="Wu L."/>
            <person name="Ma J."/>
        </authorList>
    </citation>
    <scope>NUCLEOTIDE SEQUENCE [LARGE SCALE GENOMIC DNA]</scope>
    <source>
        <strain evidence="3">JCM 15589</strain>
    </source>
</reference>